<evidence type="ECO:0000256" key="1">
    <source>
        <dbReference type="ARBA" id="ARBA00008324"/>
    </source>
</evidence>
<dbReference type="InterPro" id="IPR006683">
    <property type="entry name" value="Thioestr_dom"/>
</dbReference>
<dbReference type="PANTHER" id="PTHR21660:SF1">
    <property type="entry name" value="ACYL-COENZYME A THIOESTERASE 13"/>
    <property type="match status" value="1"/>
</dbReference>
<dbReference type="EMBL" id="MU865349">
    <property type="protein sequence ID" value="KAK4226355.1"/>
    <property type="molecule type" value="Genomic_DNA"/>
</dbReference>
<keyword evidence="5" id="KW-1185">Reference proteome</keyword>
<dbReference type="PANTHER" id="PTHR21660">
    <property type="entry name" value="THIOESTERASE SUPERFAMILY MEMBER-RELATED"/>
    <property type="match status" value="1"/>
</dbReference>
<dbReference type="NCBIfam" id="TIGR00369">
    <property type="entry name" value="unchar_dom_1"/>
    <property type="match status" value="1"/>
</dbReference>
<feature type="domain" description="Thioesterase" evidence="3">
    <location>
        <begin position="83"/>
        <end position="161"/>
    </location>
</feature>
<comment type="similarity">
    <text evidence="1">Belongs to the thioesterase PaaI family.</text>
</comment>
<dbReference type="InterPro" id="IPR029069">
    <property type="entry name" value="HotDog_dom_sf"/>
</dbReference>
<dbReference type="Pfam" id="PF03061">
    <property type="entry name" value="4HBT"/>
    <property type="match status" value="1"/>
</dbReference>
<accession>A0AAN7H128</accession>
<dbReference type="InterPro" id="IPR003736">
    <property type="entry name" value="PAAI_dom"/>
</dbReference>
<dbReference type="AlphaFoldDB" id="A0AAN7H128"/>
<reference evidence="4" key="2">
    <citation type="submission" date="2023-05" db="EMBL/GenBank/DDBJ databases">
        <authorList>
            <consortium name="Lawrence Berkeley National Laboratory"/>
            <person name="Steindorff A."/>
            <person name="Hensen N."/>
            <person name="Bonometti L."/>
            <person name="Westerberg I."/>
            <person name="Brannstrom I.O."/>
            <person name="Guillou S."/>
            <person name="Cros-Aarteil S."/>
            <person name="Calhoun S."/>
            <person name="Haridas S."/>
            <person name="Kuo A."/>
            <person name="Mondo S."/>
            <person name="Pangilinan J."/>
            <person name="Riley R."/>
            <person name="Labutti K."/>
            <person name="Andreopoulos B."/>
            <person name="Lipzen A."/>
            <person name="Chen C."/>
            <person name="Yanf M."/>
            <person name="Daum C."/>
            <person name="Ng V."/>
            <person name="Clum A."/>
            <person name="Ohm R."/>
            <person name="Martin F."/>
            <person name="Silar P."/>
            <person name="Natvig D."/>
            <person name="Lalanne C."/>
            <person name="Gautier V."/>
            <person name="Ament-Velasquez S.L."/>
            <person name="Kruys A."/>
            <person name="Hutchinson M.I."/>
            <person name="Powell A.J."/>
            <person name="Barry K."/>
            <person name="Miller A.N."/>
            <person name="Grigoriev I.V."/>
            <person name="Debuchy R."/>
            <person name="Gladieux P."/>
            <person name="Thoren M.H."/>
            <person name="Johannesson H."/>
        </authorList>
    </citation>
    <scope>NUCLEOTIDE SEQUENCE</scope>
    <source>
        <strain evidence="4">CBS 990.96</strain>
    </source>
</reference>
<evidence type="ECO:0000256" key="2">
    <source>
        <dbReference type="ARBA" id="ARBA00022801"/>
    </source>
</evidence>
<proteinExistence type="inferred from homology"/>
<keyword evidence="2" id="KW-0378">Hydrolase</keyword>
<sequence>MSPKDSWSAEQKSNDKTGEARLFELMDLAHKWASGPNKDNEWTNSLLPYLTLTSTSLPTPGSQTPISCTFTFEVHPQHTNRLGNLHGGAIATLFDFCTSCALALVSKPGFWHYLGVSRTLNTTYLRPAVGGTTVKIECEVIQIGKRICTLRGTMRRIEDDVVLAVCEHGKVNTDPEVAKV</sequence>
<dbReference type="InterPro" id="IPR039298">
    <property type="entry name" value="ACOT13"/>
</dbReference>
<evidence type="ECO:0000313" key="5">
    <source>
        <dbReference type="Proteomes" id="UP001301958"/>
    </source>
</evidence>
<protein>
    <submittedName>
        <fullName evidence="4">HotDog domain-containing protein</fullName>
    </submittedName>
</protein>
<organism evidence="4 5">
    <name type="scientific">Podospora fimiseda</name>
    <dbReference type="NCBI Taxonomy" id="252190"/>
    <lineage>
        <taxon>Eukaryota</taxon>
        <taxon>Fungi</taxon>
        <taxon>Dikarya</taxon>
        <taxon>Ascomycota</taxon>
        <taxon>Pezizomycotina</taxon>
        <taxon>Sordariomycetes</taxon>
        <taxon>Sordariomycetidae</taxon>
        <taxon>Sordariales</taxon>
        <taxon>Podosporaceae</taxon>
        <taxon>Podospora</taxon>
    </lineage>
</organism>
<dbReference type="CDD" id="cd03443">
    <property type="entry name" value="PaaI_thioesterase"/>
    <property type="match status" value="1"/>
</dbReference>
<evidence type="ECO:0000259" key="3">
    <source>
        <dbReference type="Pfam" id="PF03061"/>
    </source>
</evidence>
<dbReference type="Gene3D" id="3.10.129.10">
    <property type="entry name" value="Hotdog Thioesterase"/>
    <property type="match status" value="1"/>
</dbReference>
<reference evidence="4" key="1">
    <citation type="journal article" date="2023" name="Mol. Phylogenet. Evol.">
        <title>Genome-scale phylogeny and comparative genomics of the fungal order Sordariales.</title>
        <authorList>
            <person name="Hensen N."/>
            <person name="Bonometti L."/>
            <person name="Westerberg I."/>
            <person name="Brannstrom I.O."/>
            <person name="Guillou S."/>
            <person name="Cros-Aarteil S."/>
            <person name="Calhoun S."/>
            <person name="Haridas S."/>
            <person name="Kuo A."/>
            <person name="Mondo S."/>
            <person name="Pangilinan J."/>
            <person name="Riley R."/>
            <person name="LaButti K."/>
            <person name="Andreopoulos B."/>
            <person name="Lipzen A."/>
            <person name="Chen C."/>
            <person name="Yan M."/>
            <person name="Daum C."/>
            <person name="Ng V."/>
            <person name="Clum A."/>
            <person name="Steindorff A."/>
            <person name="Ohm R.A."/>
            <person name="Martin F."/>
            <person name="Silar P."/>
            <person name="Natvig D.O."/>
            <person name="Lalanne C."/>
            <person name="Gautier V."/>
            <person name="Ament-Velasquez S.L."/>
            <person name="Kruys A."/>
            <person name="Hutchinson M.I."/>
            <person name="Powell A.J."/>
            <person name="Barry K."/>
            <person name="Miller A.N."/>
            <person name="Grigoriev I.V."/>
            <person name="Debuchy R."/>
            <person name="Gladieux P."/>
            <person name="Hiltunen Thoren M."/>
            <person name="Johannesson H."/>
        </authorList>
    </citation>
    <scope>NUCLEOTIDE SEQUENCE</scope>
    <source>
        <strain evidence="4">CBS 990.96</strain>
    </source>
</reference>
<gene>
    <name evidence="4" type="ORF">QBC38DRAFT_480757</name>
</gene>
<dbReference type="GO" id="GO:0047617">
    <property type="term" value="F:fatty acyl-CoA hydrolase activity"/>
    <property type="evidence" value="ECO:0007669"/>
    <property type="project" value="InterPro"/>
</dbReference>
<evidence type="ECO:0000313" key="4">
    <source>
        <dbReference type="EMBL" id="KAK4226355.1"/>
    </source>
</evidence>
<dbReference type="Proteomes" id="UP001301958">
    <property type="component" value="Unassembled WGS sequence"/>
</dbReference>
<comment type="caution">
    <text evidence="4">The sequence shown here is derived from an EMBL/GenBank/DDBJ whole genome shotgun (WGS) entry which is preliminary data.</text>
</comment>
<name>A0AAN7H128_9PEZI</name>
<dbReference type="SUPFAM" id="SSF54637">
    <property type="entry name" value="Thioesterase/thiol ester dehydrase-isomerase"/>
    <property type="match status" value="1"/>
</dbReference>